<dbReference type="Proteomes" id="UP001190700">
    <property type="component" value="Unassembled WGS sequence"/>
</dbReference>
<reference evidence="3 4" key="1">
    <citation type="journal article" date="2015" name="Genome Biol. Evol.">
        <title>Comparative Genomics of a Bacterivorous Green Alga Reveals Evolutionary Causalities and Consequences of Phago-Mixotrophic Mode of Nutrition.</title>
        <authorList>
            <person name="Burns J.A."/>
            <person name="Paasch A."/>
            <person name="Narechania A."/>
            <person name="Kim E."/>
        </authorList>
    </citation>
    <scope>NUCLEOTIDE SEQUENCE [LARGE SCALE GENOMIC DNA]</scope>
    <source>
        <strain evidence="3 4">PLY_AMNH</strain>
    </source>
</reference>
<proteinExistence type="predicted"/>
<dbReference type="AlphaFoldDB" id="A0AAE0FKX7"/>
<feature type="chain" id="PRO_5041897693" evidence="2">
    <location>
        <begin position="17"/>
        <end position="884"/>
    </location>
</feature>
<evidence type="ECO:0000313" key="3">
    <source>
        <dbReference type="EMBL" id="KAK3261742.1"/>
    </source>
</evidence>
<feature type="signal peptide" evidence="2">
    <location>
        <begin position="1"/>
        <end position="16"/>
    </location>
</feature>
<gene>
    <name evidence="3" type="ORF">CYMTET_29370</name>
</gene>
<sequence length="884" mass="94214">MFIYVVLPALIPLVYVFWAGAPDAFDHIDICKCPTLFSPLRTFCRYVIPPFPPQHPSVLPRIIFSLAFRRMATSTRARKRLLKDSDLDASIRLLDAVRDAPTASTPPVVPPAVSSNSDTAVALRKHLVDQHAAVDVVYKGRLHRAWAKGIREDILGSKKHHYRGTDDTDRLSELVVRLRTEFESAGLDLTPFDLDDPASLVIEKVNGLLYDVLALVVERNSVADTWLRGTDSSADRDGRRALIDIVKGSVPTVLRESHQQEHAALRYPAGVDPQPILAREQRLVRDNRAPDWQPTDETRKLSLYNRLDPIFYAAVKVRYPLAGDLGGVTLRSLQALVVAIFQAWAQSDEGASAREKQTLGTGGKPSALITSSEYAVLLEEIAALKALVRGGRAGGGQQPQPQHRGKQHPRGFRVGAGNPPAVGFDRDSMKAKPLCHRCRKAGKGEVYHPYRDCPLGGRQHSPATAAAFCIPIEQEDAEGLHALALVQVFQDAADSGPEAFSHAALAYGPPAVLSADGVGGIDVAAYGFSVPPPPSGGTDDEDILRRLDALTSEVQAAQEQVHYTHASFVPGSAVVEHASALVCGPAAAAGITPEGQVPAGGAAASASAVPAPAMPVSRAKDVQPAPVQSARVTTTEATCGEFGGFVQTVNHAAVHPSDLTGYVTDDYEDYADGTFAVKPRAPSGTVGCGVPPFGFGTPAIDALAVLSLLCISFAGVSASASTAPAVSACAPATEVPSPGGDLDWEAPSFFSTNDFLDPVMTAQGLLLPDDVPQLQPPEPPDTLSFLAFQDLAQADLGIDMAFYYGMALHESGPLDAEHYTVLVTLLPTMGWTSVRPPLTTLVLSIDFLLTLEAHQHGGVQNSCDLKDFFNLVYGFALTPLKSSI</sequence>
<feature type="region of interest" description="Disordered" evidence="1">
    <location>
        <begin position="392"/>
        <end position="413"/>
    </location>
</feature>
<evidence type="ECO:0000256" key="2">
    <source>
        <dbReference type="SAM" id="SignalP"/>
    </source>
</evidence>
<keyword evidence="4" id="KW-1185">Reference proteome</keyword>
<evidence type="ECO:0000313" key="4">
    <source>
        <dbReference type="Proteomes" id="UP001190700"/>
    </source>
</evidence>
<comment type="caution">
    <text evidence="3">The sequence shown here is derived from an EMBL/GenBank/DDBJ whole genome shotgun (WGS) entry which is preliminary data.</text>
</comment>
<protein>
    <submittedName>
        <fullName evidence="3">Uncharacterized protein</fullName>
    </submittedName>
</protein>
<name>A0AAE0FKX7_9CHLO</name>
<dbReference type="EMBL" id="LGRX02016699">
    <property type="protein sequence ID" value="KAK3261742.1"/>
    <property type="molecule type" value="Genomic_DNA"/>
</dbReference>
<keyword evidence="2" id="KW-0732">Signal</keyword>
<evidence type="ECO:0000256" key="1">
    <source>
        <dbReference type="SAM" id="MobiDB-lite"/>
    </source>
</evidence>
<organism evidence="3 4">
    <name type="scientific">Cymbomonas tetramitiformis</name>
    <dbReference type="NCBI Taxonomy" id="36881"/>
    <lineage>
        <taxon>Eukaryota</taxon>
        <taxon>Viridiplantae</taxon>
        <taxon>Chlorophyta</taxon>
        <taxon>Pyramimonadophyceae</taxon>
        <taxon>Pyramimonadales</taxon>
        <taxon>Pyramimonadaceae</taxon>
        <taxon>Cymbomonas</taxon>
    </lineage>
</organism>
<accession>A0AAE0FKX7</accession>